<keyword evidence="4" id="KW-1185">Reference proteome</keyword>
<organism evidence="3 4">
    <name type="scientific">Salix udensis</name>
    <dbReference type="NCBI Taxonomy" id="889485"/>
    <lineage>
        <taxon>Eukaryota</taxon>
        <taxon>Viridiplantae</taxon>
        <taxon>Streptophyta</taxon>
        <taxon>Embryophyta</taxon>
        <taxon>Tracheophyta</taxon>
        <taxon>Spermatophyta</taxon>
        <taxon>Magnoliopsida</taxon>
        <taxon>eudicotyledons</taxon>
        <taxon>Gunneridae</taxon>
        <taxon>Pentapetalae</taxon>
        <taxon>rosids</taxon>
        <taxon>fabids</taxon>
        <taxon>Malpighiales</taxon>
        <taxon>Salicaceae</taxon>
        <taxon>Saliceae</taxon>
        <taxon>Salix</taxon>
    </lineage>
</organism>
<reference evidence="3 4" key="1">
    <citation type="journal article" date="2023" name="Int. J. Mol. Sci.">
        <title>De Novo Assembly and Annotation of 11 Diverse Shrub Willow (Salix) Genomes Reveals Novel Gene Organization in Sex-Linked Regions.</title>
        <authorList>
            <person name="Hyden B."/>
            <person name="Feng K."/>
            <person name="Yates T.B."/>
            <person name="Jawdy S."/>
            <person name="Cereghino C."/>
            <person name="Smart L.B."/>
            <person name="Muchero W."/>
        </authorList>
    </citation>
    <scope>NUCLEOTIDE SEQUENCE [LARGE SCALE GENOMIC DNA]</scope>
    <source>
        <tissue evidence="3">Shoot tip</tissue>
    </source>
</reference>
<sequence>MKSTDHLKHGVLMLLKRTEDLYLLEMKGIKNVISELDSEGFPQLKYLHLHNSPDIQYIIDTMKGVPANIFPFPMLESLFLYNLASLEKIYHGTPNTPSFCKLQMLEVKHCNKLKNLFSFSIARGLLLLQSIKITCCRNLEEIVVEESEEFDNKNEEINLMEFTQVRSLSLKYLPNLRNFCSKQKASCLYQTQSKSRTTGMDFGEIILEDEPHTPMQLFDEKFVFPNLEDLKLHSINIERIWHGQLPAITLSIQNLQRLVVKKCGSLKYIFSSSIVKSLAQLKHLAIHDCMSVEEIIVTEALDEEERTSKMLFLKLEHIELSSLPKLKHFCIGSQIECPLLKRLVIDWCHDFQTFVSEFSSTNLTIRNDAREVNLEENCHNAMQPLFDEKVVFPCLAEIQISHIDKIWHNQLAAGSFCELRSMSISDCDKLVNIFPSILQTRFQRLEMLEISHCHSLETIFELQGLGCEEIQASNAFQLQDLDLYNLPKLKHIWNKDPQGRLIFQNLHAVRVGKCSSLKNLFPVSIARDLPQLEKLEIKECGVEEIVANAEDDETAPRFNFPHLTSLTLEKIPEFRNFYPGKHSWECPILKSLEVSGCGNVKLFGSESLTSQEIQRGGQQDQIQQPLFFVEKVISTLEELSLSGENSTTSIIWHCQLPEKYYSAVKLLRLHYFQEESDTIPYGFIQILCNLETLYVTCSSFKRLFSYDGLTDVNQKHRMLGRLRNFKIKHTVDDMRHMWKDNDQLVQFLQNLGTLEVNSCHSLVSLAPSSASFENLTILDVLCCSGLLNLISSSTAKSLVQLVRLTVCSCKKLMEIVKKERDETEDEIIFSKLEYLELVKLESLTSFCPGNHTFKFPSLKEIVVRQCPKMRIFSPRVVSTPKLQGVCFAKNKVCWQGNLNNTIQQLYTEMVGFVDDCAFVSNAIPSNLLQFMNNLRHLYVRNCDSLEEVFDLEGLNAEEGHAQLLPNLKELQLIDLPRLRDICSRDPQGILDFKNLKWLKIHNCSSLRDLFTPSMASALVQLHKIEIRNCAMMKKIITEERVEEAATYRIIFPVLKVIVLESLHSLTSIYSGTGILGIPSLEEIGIDNCPNLKTFISSFLSEHIPISVNNKGQEYRLRERGNDISTAPFLNCKVAFPNMKKLRMEWNDVMECLTTLEVSNCHGLINLMVSSTAKYLVHLTSMSVTECKMIEEIIASKETEVANEIIFQKLETLRLRCLPSLACFHSGKCAFTFPSLEEVFLIECPKMKFFSEGIITTPELEPVLLSEEDDEGCWEEDLNSTVRKLFVEMGDGAAQSELLSIPKQGNINL</sequence>
<evidence type="ECO:0000259" key="2">
    <source>
        <dbReference type="Pfam" id="PF23247"/>
    </source>
</evidence>
<dbReference type="SUPFAM" id="SSF52058">
    <property type="entry name" value="L domain-like"/>
    <property type="match status" value="1"/>
</dbReference>
<name>A0AAD6L4C2_9ROSI</name>
<feature type="domain" description="Disease resistance protein At4g27190-like leucine-rich repeats" evidence="2">
    <location>
        <begin position="636"/>
        <end position="769"/>
    </location>
</feature>
<dbReference type="InterPro" id="IPR057135">
    <property type="entry name" value="At4g27190-like_LRR"/>
</dbReference>
<protein>
    <recommendedName>
        <fullName evidence="2">Disease resistance protein At4g27190-like leucine-rich repeats domain-containing protein</fullName>
    </recommendedName>
</protein>
<comment type="caution">
    <text evidence="3">The sequence shown here is derived from an EMBL/GenBank/DDBJ whole genome shotgun (WGS) entry which is preliminary data.</text>
</comment>
<feature type="domain" description="Disease resistance protein At4g27190-like leucine-rich repeats" evidence="2">
    <location>
        <begin position="226"/>
        <end position="356"/>
    </location>
</feature>
<dbReference type="Gene3D" id="3.80.10.10">
    <property type="entry name" value="Ribonuclease Inhibitor"/>
    <property type="match status" value="6"/>
</dbReference>
<dbReference type="SUPFAM" id="SSF52047">
    <property type="entry name" value="RNI-like"/>
    <property type="match status" value="3"/>
</dbReference>
<dbReference type="PANTHER" id="PTHR33463">
    <property type="entry name" value="NB-ARC DOMAIN-CONTAINING PROTEIN-RELATED"/>
    <property type="match status" value="1"/>
</dbReference>
<dbReference type="Pfam" id="PF23247">
    <property type="entry name" value="LRR_RPS2"/>
    <property type="match status" value="6"/>
</dbReference>
<feature type="domain" description="Disease resistance protein At4g27190-like leucine-rich repeats" evidence="2">
    <location>
        <begin position="912"/>
        <end position="1030"/>
    </location>
</feature>
<proteinExistence type="predicted"/>
<dbReference type="EMBL" id="JAPFFJ010000002">
    <property type="protein sequence ID" value="KAJ6434370.1"/>
    <property type="molecule type" value="Genomic_DNA"/>
</dbReference>
<dbReference type="InterPro" id="IPR050905">
    <property type="entry name" value="Plant_NBS-LRR"/>
</dbReference>
<evidence type="ECO:0000256" key="1">
    <source>
        <dbReference type="ARBA" id="ARBA00022821"/>
    </source>
</evidence>
<keyword evidence="1" id="KW-0611">Plant defense</keyword>
<accession>A0AAD6L4C2</accession>
<dbReference type="InterPro" id="IPR032675">
    <property type="entry name" value="LRR_dom_sf"/>
</dbReference>
<feature type="domain" description="Disease resistance protein At4g27190-like leucine-rich repeats" evidence="2">
    <location>
        <begin position="401"/>
        <end position="541"/>
    </location>
</feature>
<gene>
    <name evidence="3" type="ORF">OIU84_017970</name>
</gene>
<evidence type="ECO:0000313" key="3">
    <source>
        <dbReference type="EMBL" id="KAJ6434370.1"/>
    </source>
</evidence>
<dbReference type="PANTHER" id="PTHR33463:SF149">
    <property type="entry name" value="NB-ARC DOMAIN-CONTAINING PROTEIN"/>
    <property type="match status" value="1"/>
</dbReference>
<dbReference type="Proteomes" id="UP001162972">
    <property type="component" value="Chromosome 13"/>
</dbReference>
<evidence type="ECO:0000313" key="4">
    <source>
        <dbReference type="Proteomes" id="UP001162972"/>
    </source>
</evidence>
<feature type="domain" description="Disease resistance protein At4g27190-like leucine-rich repeats" evidence="2">
    <location>
        <begin position="25"/>
        <end position="136"/>
    </location>
</feature>
<feature type="domain" description="Disease resistance protein At4g27190-like leucine-rich repeats" evidence="2">
    <location>
        <begin position="1146"/>
        <end position="1247"/>
    </location>
</feature>